<keyword evidence="7" id="KW-0496">Mitochondrion</keyword>
<sequence length="180" mass="20385">MTSPLFAIAARGIARASARRATIAYPAISFRSFSAETELIPGVGRGKTSTGLVGIPVDYDAVPKMIVKYQAILDKMAASDMPPDCRYAVDVTKICNYRIKAAKENLDDPEKVEELCNCGQVEELVIQADEEMMVLDMYLKNRWWEFVKDTPIEYNPNPMEEDDIEYDSPLEKNEEYKDKE</sequence>
<evidence type="ECO:0000256" key="1">
    <source>
        <dbReference type="ARBA" id="ARBA00004443"/>
    </source>
</evidence>
<reference evidence="10" key="1">
    <citation type="submission" date="2021-01" db="EMBL/GenBank/DDBJ databases">
        <authorList>
            <person name="Corre E."/>
            <person name="Pelletier E."/>
            <person name="Niang G."/>
            <person name="Scheremetjew M."/>
            <person name="Finn R."/>
            <person name="Kale V."/>
            <person name="Holt S."/>
            <person name="Cochrane G."/>
            <person name="Meng A."/>
            <person name="Brown T."/>
            <person name="Cohen L."/>
        </authorList>
    </citation>
    <scope>NUCLEOTIDE SEQUENCE</scope>
    <source>
        <strain evidence="10">Grunow 1884</strain>
    </source>
</reference>
<protein>
    <recommendedName>
        <fullName evidence="11">NADH dehydrogenase [ubiquinone] 1 alpha subcomplex subunit 5</fullName>
    </recommendedName>
</protein>
<accession>A0A7S2A2A3</accession>
<dbReference type="EMBL" id="HBGO01031304">
    <property type="protein sequence ID" value="CAD9355581.1"/>
    <property type="molecule type" value="Transcribed_RNA"/>
</dbReference>
<keyword evidence="4" id="KW-0679">Respiratory chain</keyword>
<dbReference type="GO" id="GO:0005743">
    <property type="term" value="C:mitochondrial inner membrane"/>
    <property type="evidence" value="ECO:0007669"/>
    <property type="project" value="UniProtKB-SubCell"/>
</dbReference>
<evidence type="ECO:0000256" key="4">
    <source>
        <dbReference type="ARBA" id="ARBA00022660"/>
    </source>
</evidence>
<evidence type="ECO:0008006" key="11">
    <source>
        <dbReference type="Google" id="ProtNLM"/>
    </source>
</evidence>
<dbReference type="PANTHER" id="PTHR12653">
    <property type="entry name" value="NADH-UBIQUINONE OXIDOREDUCTASE 13 KD-B SUBUNIT"/>
    <property type="match status" value="1"/>
</dbReference>
<evidence type="ECO:0000256" key="6">
    <source>
        <dbReference type="ARBA" id="ARBA00022982"/>
    </source>
</evidence>
<keyword evidence="8" id="KW-0472">Membrane</keyword>
<evidence type="ECO:0000256" key="9">
    <source>
        <dbReference type="SAM" id="MobiDB-lite"/>
    </source>
</evidence>
<dbReference type="AlphaFoldDB" id="A0A7S2A2A3"/>
<feature type="region of interest" description="Disordered" evidence="9">
    <location>
        <begin position="155"/>
        <end position="180"/>
    </location>
</feature>
<feature type="compositionally biased region" description="Basic and acidic residues" evidence="9">
    <location>
        <begin position="169"/>
        <end position="180"/>
    </location>
</feature>
<evidence type="ECO:0000256" key="7">
    <source>
        <dbReference type="ARBA" id="ARBA00023128"/>
    </source>
</evidence>
<keyword evidence="5" id="KW-0999">Mitochondrion inner membrane</keyword>
<proteinExistence type="inferred from homology"/>
<keyword evidence="3" id="KW-0813">Transport</keyword>
<dbReference type="GO" id="GO:0022904">
    <property type="term" value="P:respiratory electron transport chain"/>
    <property type="evidence" value="ECO:0007669"/>
    <property type="project" value="InterPro"/>
</dbReference>
<evidence type="ECO:0000256" key="2">
    <source>
        <dbReference type="ARBA" id="ARBA00010261"/>
    </source>
</evidence>
<evidence type="ECO:0000313" key="10">
    <source>
        <dbReference type="EMBL" id="CAD9355581.1"/>
    </source>
</evidence>
<gene>
    <name evidence="10" type="ORF">OSIN01602_LOCUS18010</name>
</gene>
<dbReference type="InterPro" id="IPR006806">
    <property type="entry name" value="NDUFA5"/>
</dbReference>
<keyword evidence="6" id="KW-0249">Electron transport</keyword>
<dbReference type="Pfam" id="PF04716">
    <property type="entry name" value="ETC_C1_NDUFA5"/>
    <property type="match status" value="1"/>
</dbReference>
<comment type="similarity">
    <text evidence="2">Belongs to the complex I NDUFA5 subunit family.</text>
</comment>
<evidence type="ECO:0000256" key="5">
    <source>
        <dbReference type="ARBA" id="ARBA00022792"/>
    </source>
</evidence>
<dbReference type="PANTHER" id="PTHR12653:SF0">
    <property type="entry name" value="NADH DEHYDROGENASE [UBIQUINONE] 1 ALPHA SUBCOMPLEX SUBUNIT 5"/>
    <property type="match status" value="1"/>
</dbReference>
<feature type="compositionally biased region" description="Acidic residues" evidence="9">
    <location>
        <begin position="159"/>
        <end position="168"/>
    </location>
</feature>
<organism evidence="10">
    <name type="scientific">Trieres chinensis</name>
    <name type="common">Marine centric diatom</name>
    <name type="synonym">Odontella sinensis</name>
    <dbReference type="NCBI Taxonomy" id="1514140"/>
    <lineage>
        <taxon>Eukaryota</taxon>
        <taxon>Sar</taxon>
        <taxon>Stramenopiles</taxon>
        <taxon>Ochrophyta</taxon>
        <taxon>Bacillariophyta</taxon>
        <taxon>Mediophyceae</taxon>
        <taxon>Biddulphiophycidae</taxon>
        <taxon>Eupodiscales</taxon>
        <taxon>Parodontellaceae</taxon>
        <taxon>Trieres</taxon>
    </lineage>
</organism>
<name>A0A7S2A2A3_TRICV</name>
<comment type="subcellular location">
    <subcellularLocation>
        <location evidence="1">Mitochondrion inner membrane</location>
        <topology evidence="1">Peripheral membrane protein</topology>
        <orientation evidence="1">Matrix side</orientation>
    </subcellularLocation>
</comment>
<evidence type="ECO:0000256" key="3">
    <source>
        <dbReference type="ARBA" id="ARBA00022448"/>
    </source>
</evidence>
<evidence type="ECO:0000256" key="8">
    <source>
        <dbReference type="ARBA" id="ARBA00023136"/>
    </source>
</evidence>